<evidence type="ECO:0000313" key="8">
    <source>
        <dbReference type="Proteomes" id="UP001412067"/>
    </source>
</evidence>
<dbReference type="InterPro" id="IPR013083">
    <property type="entry name" value="Znf_RING/FYVE/PHD"/>
</dbReference>
<sequence length="680" mass="73896">MANGKSSDPADYVLRSGVRSGLKREFAFALKSRADLPNSFGRTRSGRAVPPADSPSRGRKKPKKPDVTDEKHLMSPSSLPTLLEDTSTIGVASTPSEGVTEEVSIVDTRREEGCPESGAQLLSDSIEGLEKDGLHSDALNFSGSNDGLNDNVTEEKPVVIYRRSVPKDKLDCSEKTPPPPLPPPSPPLQPIAIVQKLLINNGEDKENSHGLENGSAKQRRRVSRGCNVSRFDNGAVEKPIRRFTRSALKVMPVTAAPITIDHEEDPVEVMPVSTTSLTAEHEDNLMEVPVIVDERGGIEFENGDLNWSMKSEIEGSVAVAIAALTDDSDDDMDLTDDAIPLIKPGSKLTKPFQLNATEASAGTNAFKCSNGDSVQSEDLKGDTDDLNGSLSMNSKNKMELKMSKKITPTKLPSNVRDLLGTGLLEGLPVKYISCIGKVVSAYQFEIHAGSTKKHPSDFIFLENGKSLRDVLKSCTSAPLDMLEAAIRNAVGPTPPKKAYVCQKCKEVFHTARTGNFALFCDSCLESIRKPSTPTSSYGVARSSKSVLHNLKLMLGKDHDESLSLHELSVSLSKDRKFSPTENDDLCGICADGGNLLLCDLCPRAFHKGGGRSNTNEEQGLLSILRISMEELGALDLFWDAVEAMFNNLKLIQCSPPFSWIDQSFHPFALVVWCSPLRYDL</sequence>
<feature type="region of interest" description="Disordered" evidence="5">
    <location>
        <begin position="36"/>
        <end position="118"/>
    </location>
</feature>
<gene>
    <name evidence="7" type="ORF">KSP40_PGU017472</name>
</gene>
<dbReference type="Pfam" id="PF16135">
    <property type="entry name" value="TDBD"/>
    <property type="match status" value="1"/>
</dbReference>
<feature type="region of interest" description="Disordered" evidence="5">
    <location>
        <begin position="203"/>
        <end position="224"/>
    </location>
</feature>
<comment type="subcellular location">
    <subcellularLocation>
        <location evidence="1">Nucleus</location>
    </subcellularLocation>
</comment>
<proteinExistence type="predicted"/>
<feature type="region of interest" description="Disordered" evidence="5">
    <location>
        <begin position="164"/>
        <end position="187"/>
    </location>
</feature>
<evidence type="ECO:0000256" key="3">
    <source>
        <dbReference type="ARBA" id="ARBA00022833"/>
    </source>
</evidence>
<name>A0ABR2LPX3_9ASPA</name>
<keyword evidence="3" id="KW-0862">Zinc</keyword>
<evidence type="ECO:0000256" key="4">
    <source>
        <dbReference type="ARBA" id="ARBA00023242"/>
    </source>
</evidence>
<comment type="caution">
    <text evidence="7">The sequence shown here is derived from an EMBL/GenBank/DDBJ whole genome shotgun (WGS) entry which is preliminary data.</text>
</comment>
<evidence type="ECO:0000256" key="1">
    <source>
        <dbReference type="ARBA" id="ARBA00004123"/>
    </source>
</evidence>
<dbReference type="Proteomes" id="UP001412067">
    <property type="component" value="Unassembled WGS sequence"/>
</dbReference>
<evidence type="ECO:0000256" key="2">
    <source>
        <dbReference type="ARBA" id="ARBA00022771"/>
    </source>
</evidence>
<organism evidence="7 8">
    <name type="scientific">Platanthera guangdongensis</name>
    <dbReference type="NCBI Taxonomy" id="2320717"/>
    <lineage>
        <taxon>Eukaryota</taxon>
        <taxon>Viridiplantae</taxon>
        <taxon>Streptophyta</taxon>
        <taxon>Embryophyta</taxon>
        <taxon>Tracheophyta</taxon>
        <taxon>Spermatophyta</taxon>
        <taxon>Magnoliopsida</taxon>
        <taxon>Liliopsida</taxon>
        <taxon>Asparagales</taxon>
        <taxon>Orchidaceae</taxon>
        <taxon>Orchidoideae</taxon>
        <taxon>Orchideae</taxon>
        <taxon>Orchidinae</taxon>
        <taxon>Platanthera</taxon>
    </lineage>
</organism>
<dbReference type="InterPro" id="IPR011011">
    <property type="entry name" value="Znf_FYVE_PHD"/>
</dbReference>
<evidence type="ECO:0000259" key="6">
    <source>
        <dbReference type="Pfam" id="PF16135"/>
    </source>
</evidence>
<dbReference type="SUPFAM" id="SSF57903">
    <property type="entry name" value="FYVE/PHD zinc finger"/>
    <property type="match status" value="1"/>
</dbReference>
<dbReference type="PANTHER" id="PTHR47025">
    <property type="entry name" value="AUTOIMMUNE REGULATOR"/>
    <property type="match status" value="1"/>
</dbReference>
<reference evidence="7 8" key="1">
    <citation type="journal article" date="2022" name="Nat. Plants">
        <title>Genomes of leafy and leafless Platanthera orchids illuminate the evolution of mycoheterotrophy.</title>
        <authorList>
            <person name="Li M.H."/>
            <person name="Liu K.W."/>
            <person name="Li Z."/>
            <person name="Lu H.C."/>
            <person name="Ye Q.L."/>
            <person name="Zhang D."/>
            <person name="Wang J.Y."/>
            <person name="Li Y.F."/>
            <person name="Zhong Z.M."/>
            <person name="Liu X."/>
            <person name="Yu X."/>
            <person name="Liu D.K."/>
            <person name="Tu X.D."/>
            <person name="Liu B."/>
            <person name="Hao Y."/>
            <person name="Liao X.Y."/>
            <person name="Jiang Y.T."/>
            <person name="Sun W.H."/>
            <person name="Chen J."/>
            <person name="Chen Y.Q."/>
            <person name="Ai Y."/>
            <person name="Zhai J.W."/>
            <person name="Wu S.S."/>
            <person name="Zhou Z."/>
            <person name="Hsiao Y.Y."/>
            <person name="Wu W.L."/>
            <person name="Chen Y.Y."/>
            <person name="Lin Y.F."/>
            <person name="Hsu J.L."/>
            <person name="Li C.Y."/>
            <person name="Wang Z.W."/>
            <person name="Zhao X."/>
            <person name="Zhong W.Y."/>
            <person name="Ma X.K."/>
            <person name="Ma L."/>
            <person name="Huang J."/>
            <person name="Chen G.Z."/>
            <person name="Huang M.Z."/>
            <person name="Huang L."/>
            <person name="Peng D.H."/>
            <person name="Luo Y.B."/>
            <person name="Zou S.Q."/>
            <person name="Chen S.P."/>
            <person name="Lan S."/>
            <person name="Tsai W.C."/>
            <person name="Van de Peer Y."/>
            <person name="Liu Z.J."/>
        </authorList>
    </citation>
    <scope>NUCLEOTIDE SEQUENCE [LARGE SCALE GENOMIC DNA]</scope>
    <source>
        <strain evidence="7">Lor288</strain>
    </source>
</reference>
<feature type="domain" description="Tify" evidence="6">
    <location>
        <begin position="433"/>
        <end position="474"/>
    </location>
</feature>
<keyword evidence="2" id="KW-0863">Zinc-finger</keyword>
<evidence type="ECO:0000256" key="5">
    <source>
        <dbReference type="SAM" id="MobiDB-lite"/>
    </source>
</evidence>
<dbReference type="Gene3D" id="3.30.40.10">
    <property type="entry name" value="Zinc/RING finger domain, C3HC4 (zinc finger)"/>
    <property type="match status" value="1"/>
</dbReference>
<keyword evidence="2" id="KW-0479">Metal-binding</keyword>
<feature type="compositionally biased region" description="Basic and acidic residues" evidence="5">
    <location>
        <begin position="64"/>
        <end position="73"/>
    </location>
</feature>
<feature type="compositionally biased region" description="Basic and acidic residues" evidence="5">
    <location>
        <begin position="165"/>
        <end position="174"/>
    </location>
</feature>
<dbReference type="PANTHER" id="PTHR47025:SF2">
    <property type="entry name" value="AUTOIMMUNE REGULATOR"/>
    <property type="match status" value="1"/>
</dbReference>
<evidence type="ECO:0000313" key="7">
    <source>
        <dbReference type="EMBL" id="KAK8946057.1"/>
    </source>
</evidence>
<feature type="compositionally biased region" description="Pro residues" evidence="5">
    <location>
        <begin position="176"/>
        <end position="187"/>
    </location>
</feature>
<dbReference type="InterPro" id="IPR032308">
    <property type="entry name" value="TDBD"/>
</dbReference>
<feature type="compositionally biased region" description="Polar residues" evidence="5">
    <location>
        <begin position="75"/>
        <end position="97"/>
    </location>
</feature>
<keyword evidence="8" id="KW-1185">Reference proteome</keyword>
<dbReference type="EMBL" id="JBBWWR010000017">
    <property type="protein sequence ID" value="KAK8946057.1"/>
    <property type="molecule type" value="Genomic_DNA"/>
</dbReference>
<keyword evidence="4" id="KW-0539">Nucleus</keyword>
<accession>A0ABR2LPX3</accession>
<protein>
    <recommendedName>
        <fullName evidence="6">Tify domain-containing protein</fullName>
    </recommendedName>
</protein>